<dbReference type="Proteomes" id="UP001163835">
    <property type="component" value="Unassembled WGS sequence"/>
</dbReference>
<keyword evidence="2" id="KW-1185">Reference proteome</keyword>
<accession>A0ACC1U799</accession>
<evidence type="ECO:0000313" key="2">
    <source>
        <dbReference type="Proteomes" id="UP001163835"/>
    </source>
</evidence>
<comment type="caution">
    <text evidence="1">The sequence shown here is derived from an EMBL/GenBank/DDBJ whole genome shotgun (WGS) entry which is preliminary data.</text>
</comment>
<name>A0ACC1U799_9AGAR</name>
<dbReference type="EMBL" id="MU795010">
    <property type="protein sequence ID" value="KAJ3812840.1"/>
    <property type="molecule type" value="Genomic_DNA"/>
</dbReference>
<gene>
    <name evidence="1" type="ORF">F5876DRAFT_63627</name>
</gene>
<protein>
    <submittedName>
        <fullName evidence="1">Uncharacterized protein</fullName>
    </submittedName>
</protein>
<evidence type="ECO:0000313" key="1">
    <source>
        <dbReference type="EMBL" id="KAJ3812840.1"/>
    </source>
</evidence>
<reference evidence="1" key="1">
    <citation type="submission" date="2022-09" db="EMBL/GenBank/DDBJ databases">
        <title>A Global Phylogenomic Analysis of the Shiitake Genus Lentinula.</title>
        <authorList>
            <consortium name="DOE Joint Genome Institute"/>
            <person name="Sierra-Patev S."/>
            <person name="Min B."/>
            <person name="Naranjo-Ortiz M."/>
            <person name="Looney B."/>
            <person name="Konkel Z."/>
            <person name="Slot J.C."/>
            <person name="Sakamoto Y."/>
            <person name="Steenwyk J.L."/>
            <person name="Rokas A."/>
            <person name="Carro J."/>
            <person name="Camarero S."/>
            <person name="Ferreira P."/>
            <person name="Molpeceres G."/>
            <person name="Ruiz-Duenas F.J."/>
            <person name="Serrano A."/>
            <person name="Henrissat B."/>
            <person name="Drula E."/>
            <person name="Hughes K.W."/>
            <person name="Mata J.L."/>
            <person name="Ishikawa N.K."/>
            <person name="Vargas-Isla R."/>
            <person name="Ushijima S."/>
            <person name="Smith C.A."/>
            <person name="Ahrendt S."/>
            <person name="Andreopoulos W."/>
            <person name="He G."/>
            <person name="Labutti K."/>
            <person name="Lipzen A."/>
            <person name="Ng V."/>
            <person name="Riley R."/>
            <person name="Sandor L."/>
            <person name="Barry K."/>
            <person name="Martinez A.T."/>
            <person name="Xiao Y."/>
            <person name="Gibbons J.G."/>
            <person name="Terashima K."/>
            <person name="Grigoriev I.V."/>
            <person name="Hibbett D.S."/>
        </authorList>
    </citation>
    <scope>NUCLEOTIDE SEQUENCE</scope>
    <source>
        <strain evidence="1">TMI1499</strain>
    </source>
</reference>
<organism evidence="1 2">
    <name type="scientific">Lentinula aff. lateritia</name>
    <dbReference type="NCBI Taxonomy" id="2804960"/>
    <lineage>
        <taxon>Eukaryota</taxon>
        <taxon>Fungi</taxon>
        <taxon>Dikarya</taxon>
        <taxon>Basidiomycota</taxon>
        <taxon>Agaricomycotina</taxon>
        <taxon>Agaricomycetes</taxon>
        <taxon>Agaricomycetidae</taxon>
        <taxon>Agaricales</taxon>
        <taxon>Marasmiineae</taxon>
        <taxon>Omphalotaceae</taxon>
        <taxon>Lentinula</taxon>
    </lineage>
</organism>
<proteinExistence type="predicted"/>
<sequence>MLFKEVYGLIALFGALSVVNTSPIRVVWQRSDSSDVLNRTVETSLNVNDTAPSSNSTLSSPVQFMKRAPMTLYVTGCTSVLNKSPGKPAAVRKPGPYFLSPQGGLYLTHRYENAEAMARIESTDCLPVTINGFVSKFMITLLWISMMSIGSNTIMLKAIYLPGLETLVTEKWNDQSLRIIPHAGPNLQNEEMYDRYLSSHFVIGTLTPAANYGPSLTDLWTLWVLKRVQNDPIDCCKYPMRLYEKFNFSSNEKSLKNLNVIMLSKFKLFSCSNDGFLAV</sequence>